<evidence type="ECO:0000256" key="3">
    <source>
        <dbReference type="SAM" id="SignalP"/>
    </source>
</evidence>
<dbReference type="AlphaFoldDB" id="A0A0K2SR33"/>
<sequence>MRGMKMSRTFRRALALVFVALLLAASAGAVSAAEGHAEVAGPMAAEAMAHTHAVDETTEGLIDGLMSGGFAFLYITLAAMLPLLWVLALILHLSRPYLVRTIRKFTLRFGADVWWLLYVMIRDAVMILTFAISVFFFFPDRVAGLPLPVTAPLATIFLFWALLIKLTRDADDDAGAYRKVTYLLLVGATTYLVPFLFGVEASMEGWEAARSAMSSSQNPALSMPILYLSLVLLGATGAYIFYFVARGVARASGRGGTTSRLAGRRERALRHHEAPTAGPGEAG</sequence>
<name>A0A0K2SR33_LIMPI</name>
<gene>
    <name evidence="4" type="ORF">LIP_3467</name>
</gene>
<dbReference type="KEGG" id="lpil:LIP_3467"/>
<evidence type="ECO:0000256" key="2">
    <source>
        <dbReference type="SAM" id="Phobius"/>
    </source>
</evidence>
<keyword evidence="5" id="KW-1185">Reference proteome</keyword>
<keyword evidence="2" id="KW-1133">Transmembrane helix</keyword>
<dbReference type="STRING" id="1555112.LIP_3467"/>
<feature type="transmembrane region" description="Helical" evidence="2">
    <location>
        <begin position="113"/>
        <end position="138"/>
    </location>
</feature>
<keyword evidence="2" id="KW-0812">Transmembrane</keyword>
<protein>
    <submittedName>
        <fullName evidence="4">Uncharacterized protein</fullName>
    </submittedName>
</protein>
<feature type="transmembrane region" description="Helical" evidence="2">
    <location>
        <begin position="225"/>
        <end position="245"/>
    </location>
</feature>
<feature type="signal peptide" evidence="3">
    <location>
        <begin position="1"/>
        <end position="32"/>
    </location>
</feature>
<keyword evidence="3" id="KW-0732">Signal</keyword>
<evidence type="ECO:0000313" key="5">
    <source>
        <dbReference type="Proteomes" id="UP000065807"/>
    </source>
</evidence>
<reference evidence="5" key="1">
    <citation type="submission" date="2015-07" db="EMBL/GenBank/DDBJ databases">
        <title>Complete genome sequence and phylogenetic analysis of Limnochorda pilosa.</title>
        <authorList>
            <person name="Watanabe M."/>
            <person name="Kojima H."/>
            <person name="Fukui M."/>
        </authorList>
    </citation>
    <scope>NUCLEOTIDE SEQUENCE [LARGE SCALE GENOMIC DNA]</scope>
    <source>
        <strain evidence="5">HC45</strain>
    </source>
</reference>
<reference evidence="5" key="2">
    <citation type="journal article" date="2016" name="Int. J. Syst. Evol. Microbiol.">
        <title>Complete genome sequence and cell structure of Limnochorda pilosa, a Gram-negative spore-former within the phylum Firmicutes.</title>
        <authorList>
            <person name="Watanabe M."/>
            <person name="Kojima H."/>
            <person name="Fukui M."/>
        </authorList>
    </citation>
    <scope>NUCLEOTIDE SEQUENCE [LARGE SCALE GENOMIC DNA]</scope>
    <source>
        <strain evidence="5">HC45</strain>
    </source>
</reference>
<accession>A0A0K2SR33</accession>
<organism evidence="4 5">
    <name type="scientific">Limnochorda pilosa</name>
    <dbReference type="NCBI Taxonomy" id="1555112"/>
    <lineage>
        <taxon>Bacteria</taxon>
        <taxon>Bacillati</taxon>
        <taxon>Bacillota</taxon>
        <taxon>Limnochordia</taxon>
        <taxon>Limnochordales</taxon>
        <taxon>Limnochordaceae</taxon>
        <taxon>Limnochorda</taxon>
    </lineage>
</organism>
<keyword evidence="2" id="KW-0472">Membrane</keyword>
<feature type="transmembrane region" description="Helical" evidence="2">
    <location>
        <begin position="176"/>
        <end position="197"/>
    </location>
</feature>
<dbReference type="EMBL" id="AP014924">
    <property type="protein sequence ID" value="BAS29279.1"/>
    <property type="molecule type" value="Genomic_DNA"/>
</dbReference>
<feature type="chain" id="PRO_5005487126" evidence="3">
    <location>
        <begin position="33"/>
        <end position="283"/>
    </location>
</feature>
<feature type="transmembrane region" description="Helical" evidence="2">
    <location>
        <begin position="71"/>
        <end position="93"/>
    </location>
</feature>
<feature type="region of interest" description="Disordered" evidence="1">
    <location>
        <begin position="253"/>
        <end position="283"/>
    </location>
</feature>
<feature type="transmembrane region" description="Helical" evidence="2">
    <location>
        <begin position="144"/>
        <end position="164"/>
    </location>
</feature>
<evidence type="ECO:0000313" key="4">
    <source>
        <dbReference type="EMBL" id="BAS29279.1"/>
    </source>
</evidence>
<feature type="compositionally biased region" description="Basic and acidic residues" evidence="1">
    <location>
        <begin position="263"/>
        <end position="274"/>
    </location>
</feature>
<evidence type="ECO:0000256" key="1">
    <source>
        <dbReference type="SAM" id="MobiDB-lite"/>
    </source>
</evidence>
<dbReference type="Proteomes" id="UP000065807">
    <property type="component" value="Chromosome"/>
</dbReference>
<proteinExistence type="predicted"/>